<organism evidence="1 2">
    <name type="scientific">Blautia luti DSM 14534 = JCM 17040</name>
    <dbReference type="NCBI Taxonomy" id="649762"/>
    <lineage>
        <taxon>Bacteria</taxon>
        <taxon>Bacillati</taxon>
        <taxon>Bacillota</taxon>
        <taxon>Clostridia</taxon>
        <taxon>Lachnospirales</taxon>
        <taxon>Lachnospiraceae</taxon>
        <taxon>Blautia</taxon>
    </lineage>
</organism>
<dbReference type="Pfam" id="PF16152">
    <property type="entry name" value="DUF4860"/>
    <property type="match status" value="1"/>
</dbReference>
<dbReference type="Proteomes" id="UP000437824">
    <property type="component" value="Unassembled WGS sequence"/>
</dbReference>
<accession>A0A844GJ22</accession>
<evidence type="ECO:0000313" key="2">
    <source>
        <dbReference type="Proteomes" id="UP000437824"/>
    </source>
</evidence>
<proteinExistence type="predicted"/>
<evidence type="ECO:0000313" key="1">
    <source>
        <dbReference type="EMBL" id="MTD60064.1"/>
    </source>
</evidence>
<name>A0A844GJ22_9FIRM</name>
<sequence length="164" mass="18431">MNRNSRRSHSIDTLFVITLLGLFLIFLLMMLLFSTQAYRTAVEGNQENNNLYTASAYITEKFRQHDSSQSVSLDTLDNLPAFCMTDTIDGTSYVTYIYLLDHQLKELFTAKGNVPSPEMGTSIASLETFQAEETSEGFYRISMEDLQGHTTSLLLHPGPPVTSE</sequence>
<reference evidence="1 2" key="1">
    <citation type="submission" date="2019-11" db="EMBL/GenBank/DDBJ databases">
        <title>Draft genome sequence of Blautia luti DSM 14534T, isolated from human stool.</title>
        <authorList>
            <person name="Ortiz R."/>
            <person name="Melis-Arcos F."/>
            <person name="Covarrubias P."/>
            <person name="Cardenas J.P."/>
            <person name="Perez-Donoso J."/>
            <person name="Almonacid D."/>
        </authorList>
    </citation>
    <scope>NUCLEOTIDE SEQUENCE [LARGE SCALE GENOMIC DNA]</scope>
    <source>
        <strain evidence="1 2">DSM 14534</strain>
    </source>
</reference>
<protein>
    <submittedName>
        <fullName evidence="1">DUF4860 domain-containing protein</fullName>
    </submittedName>
</protein>
<dbReference type="RefSeq" id="WP_154779596.1">
    <property type="nucleotide sequence ID" value="NZ_WMBC01000001.1"/>
</dbReference>
<dbReference type="EMBL" id="WMBC01000001">
    <property type="protein sequence ID" value="MTD60064.1"/>
    <property type="molecule type" value="Genomic_DNA"/>
</dbReference>
<gene>
    <name evidence="1" type="ORF">GKZ57_01995</name>
</gene>
<dbReference type="InterPro" id="IPR032340">
    <property type="entry name" value="DUF4860"/>
</dbReference>
<comment type="caution">
    <text evidence="1">The sequence shown here is derived from an EMBL/GenBank/DDBJ whole genome shotgun (WGS) entry which is preliminary data.</text>
</comment>
<dbReference type="AlphaFoldDB" id="A0A844GJ22"/>